<organism evidence="4 5">
    <name type="scientific">Dietzia maris</name>
    <dbReference type="NCBI Taxonomy" id="37915"/>
    <lineage>
        <taxon>Bacteria</taxon>
        <taxon>Bacillati</taxon>
        <taxon>Actinomycetota</taxon>
        <taxon>Actinomycetes</taxon>
        <taxon>Mycobacteriales</taxon>
        <taxon>Dietziaceae</taxon>
        <taxon>Dietzia</taxon>
    </lineage>
</organism>
<evidence type="ECO:0000313" key="5">
    <source>
        <dbReference type="Proteomes" id="UP000252187"/>
    </source>
</evidence>
<dbReference type="Proteomes" id="UP000252187">
    <property type="component" value="Unassembled WGS sequence"/>
</dbReference>
<gene>
    <name evidence="4" type="ORF">DQ226_13925</name>
</gene>
<reference evidence="4 5" key="1">
    <citation type="submission" date="2018-06" db="EMBL/GenBank/DDBJ databases">
        <title>Whole genome sequencing of four bacterial strains from South Shetland trench revealing bio-synthetic gene clusters.</title>
        <authorList>
            <person name="Abdel-Mageed W.M."/>
            <person name="Lehri B."/>
            <person name="Jarmusch S.A."/>
            <person name="Miranda K."/>
            <person name="Goodfellow M."/>
            <person name="Jaspars M."/>
            <person name="Karlyshev A.V."/>
        </authorList>
    </citation>
    <scope>NUCLEOTIDE SEQUENCE [LARGE SCALE GENOMIC DNA]</scope>
    <source>
        <strain evidence="4 5">SST1</strain>
    </source>
</reference>
<sequence>MNRHATRGAAVAASAVLILAGCANNDDQDEGAGPQEPVATPITETAWFSERFTSAPVFVDAATTNPQTFRPDNNQGEPLPEDAPEGSILWQSPACVTVPFTSDGPTEAVLDTEGVLQLSGYERTELGAAAAGLGLLSVSSASADQDVATSIATGLPLAEAQRLVATSPAFGSDAVRVRAPGEPCRNTDHRPTAYRVADMTDSYAVVDVFSPVSNNPGEGVTIRLSVEWTGEDWRLSPSSFDSLAESYEQYDPKQKTTVDLAEFTQW</sequence>
<proteinExistence type="predicted"/>
<accession>A0A365P7U5</accession>
<dbReference type="InterPro" id="IPR058488">
    <property type="entry name" value="DUF8175"/>
</dbReference>
<feature type="chain" id="PRO_5016735498" description="DUF8175 domain-containing protein" evidence="2">
    <location>
        <begin position="26"/>
        <end position="266"/>
    </location>
</feature>
<name>A0A365P7U5_9ACTN</name>
<feature type="signal peptide" evidence="2">
    <location>
        <begin position="1"/>
        <end position="25"/>
    </location>
</feature>
<evidence type="ECO:0000256" key="2">
    <source>
        <dbReference type="SAM" id="SignalP"/>
    </source>
</evidence>
<evidence type="ECO:0000313" key="4">
    <source>
        <dbReference type="EMBL" id="RBA32481.1"/>
    </source>
</evidence>
<comment type="caution">
    <text evidence="4">The sequence shown here is derived from an EMBL/GenBank/DDBJ whole genome shotgun (WGS) entry which is preliminary data.</text>
</comment>
<feature type="compositionally biased region" description="Polar residues" evidence="1">
    <location>
        <begin position="64"/>
        <end position="76"/>
    </location>
</feature>
<protein>
    <recommendedName>
        <fullName evidence="3">DUF8175 domain-containing protein</fullName>
    </recommendedName>
</protein>
<keyword evidence="2" id="KW-0732">Signal</keyword>
<dbReference type="Pfam" id="PF26526">
    <property type="entry name" value="DUF8175"/>
    <property type="match status" value="1"/>
</dbReference>
<feature type="region of interest" description="Disordered" evidence="1">
    <location>
        <begin position="64"/>
        <end position="83"/>
    </location>
</feature>
<dbReference type="PROSITE" id="PS51257">
    <property type="entry name" value="PROKAR_LIPOPROTEIN"/>
    <property type="match status" value="1"/>
</dbReference>
<dbReference type="AlphaFoldDB" id="A0A365P7U5"/>
<evidence type="ECO:0000259" key="3">
    <source>
        <dbReference type="Pfam" id="PF26526"/>
    </source>
</evidence>
<evidence type="ECO:0000256" key="1">
    <source>
        <dbReference type="SAM" id="MobiDB-lite"/>
    </source>
</evidence>
<dbReference type="EMBL" id="QNTT01000045">
    <property type="protein sequence ID" value="RBA32481.1"/>
    <property type="molecule type" value="Genomic_DNA"/>
</dbReference>
<feature type="domain" description="DUF8175" evidence="3">
    <location>
        <begin position="68"/>
        <end position="242"/>
    </location>
</feature>